<gene>
    <name evidence="1" type="ORF">SDC9_140149</name>
</gene>
<dbReference type="AlphaFoldDB" id="A0A645DWM5"/>
<name>A0A645DWM5_9ZZZZ</name>
<organism evidence="1">
    <name type="scientific">bioreactor metagenome</name>
    <dbReference type="NCBI Taxonomy" id="1076179"/>
    <lineage>
        <taxon>unclassified sequences</taxon>
        <taxon>metagenomes</taxon>
        <taxon>ecological metagenomes</taxon>
    </lineage>
</organism>
<reference evidence="1" key="1">
    <citation type="submission" date="2019-08" db="EMBL/GenBank/DDBJ databases">
        <authorList>
            <person name="Kucharzyk K."/>
            <person name="Murdoch R.W."/>
            <person name="Higgins S."/>
            <person name="Loffler F."/>
        </authorList>
    </citation>
    <scope>NUCLEOTIDE SEQUENCE</scope>
</reference>
<comment type="caution">
    <text evidence="1">The sequence shown here is derived from an EMBL/GenBank/DDBJ whole genome shotgun (WGS) entry which is preliminary data.</text>
</comment>
<sequence length="73" mass="7821">MKKLIIIGMISAATGVIAFAAQESPAPAANTEAVLKKTAHGRSMLARTDKDPEAGRFQRALSACIRYYMPGKK</sequence>
<evidence type="ECO:0000313" key="1">
    <source>
        <dbReference type="EMBL" id="MPM93013.1"/>
    </source>
</evidence>
<accession>A0A645DWM5</accession>
<protein>
    <submittedName>
        <fullName evidence="1">Uncharacterized protein</fullName>
    </submittedName>
</protein>
<dbReference type="EMBL" id="VSSQ01039877">
    <property type="protein sequence ID" value="MPM93013.1"/>
    <property type="molecule type" value="Genomic_DNA"/>
</dbReference>
<proteinExistence type="predicted"/>